<dbReference type="AlphaFoldDB" id="A0A0K2JET8"/>
<keyword evidence="5" id="KW-1185">Reference proteome</keyword>
<dbReference type="PANTHER" id="PTHR11079:SF179">
    <property type="entry name" value="TRNA(ADENINE(34)) DEAMINASE, CHLOROPLASTIC"/>
    <property type="match status" value="1"/>
</dbReference>
<dbReference type="EMBL" id="CP010899">
    <property type="protein sequence ID" value="ALA96932.1"/>
    <property type="molecule type" value="Genomic_DNA"/>
</dbReference>
<evidence type="ECO:0000256" key="2">
    <source>
        <dbReference type="ARBA" id="ARBA00022833"/>
    </source>
</evidence>
<keyword evidence="1" id="KW-0479">Metal-binding</keyword>
<dbReference type="PATRIC" id="fig|273035.7.peg.6"/>
<sequence length="159" mass="18435">MCNDIFYDKGEFMTDTTLIFNKLYKLSQRAYKKKHVPISALVVDQNGKIIAIGYNKTTKNSITTHAEIYALNQACRKKRTNKISDCSIWVTVEPCMMCLGAIINSGIKVINYYLSNEKYGFLKSNHTFDVSKLKVQHVIKHEKNIILKDLMKKFFEQLR</sequence>
<gene>
    <name evidence="4" type="primary">tadA</name>
    <name evidence="4" type="ORF">SKUN_006</name>
</gene>
<reference evidence="4 5" key="1">
    <citation type="journal article" date="2015" name="Genome Announc.">
        <title>Complete Genome Sequence of Spiroplasma kunkelii Strain CR2-3x, Causal Agent of Corn Stunt Disease in Zea mays L.</title>
        <authorList>
            <person name="Davis R.E."/>
            <person name="Shao J."/>
            <person name="Dally E.L."/>
            <person name="Zhao Y."/>
            <person name="Gasparich G.E."/>
            <person name="Gaynor B.J."/>
            <person name="Athey J.C."/>
            <person name="Harrison N.A."/>
            <person name="Donofrio N."/>
        </authorList>
    </citation>
    <scope>NUCLEOTIDE SEQUENCE [LARGE SCALE GENOMIC DNA]</scope>
    <source>
        <strain evidence="4 5">CR2-3x</strain>
    </source>
</reference>
<dbReference type="PANTHER" id="PTHR11079">
    <property type="entry name" value="CYTOSINE DEAMINASE FAMILY MEMBER"/>
    <property type="match status" value="1"/>
</dbReference>
<dbReference type="InterPro" id="IPR002125">
    <property type="entry name" value="CMP_dCMP_dom"/>
</dbReference>
<dbReference type="STRING" id="273035.SKUN_006"/>
<name>A0A0K2JET8_SPIKU</name>
<evidence type="ECO:0000259" key="3">
    <source>
        <dbReference type="PROSITE" id="PS51747"/>
    </source>
</evidence>
<dbReference type="KEGG" id="skn:SKUN_006"/>
<dbReference type="GO" id="GO:0052717">
    <property type="term" value="F:tRNA-specific adenosine-34 deaminase activity"/>
    <property type="evidence" value="ECO:0007669"/>
    <property type="project" value="UniProtKB-EC"/>
</dbReference>
<dbReference type="InterPro" id="IPR016192">
    <property type="entry name" value="APOBEC/CMP_deaminase_Zn-bd"/>
</dbReference>
<dbReference type="SUPFAM" id="SSF53927">
    <property type="entry name" value="Cytidine deaminase-like"/>
    <property type="match status" value="1"/>
</dbReference>
<dbReference type="CDD" id="cd01285">
    <property type="entry name" value="nucleoside_deaminase"/>
    <property type="match status" value="1"/>
</dbReference>
<dbReference type="Gene3D" id="3.40.140.10">
    <property type="entry name" value="Cytidine Deaminase, domain 2"/>
    <property type="match status" value="1"/>
</dbReference>
<accession>A0A0K2JET8</accession>
<dbReference type="InterPro" id="IPR058535">
    <property type="entry name" value="MafB19-deam"/>
</dbReference>
<dbReference type="PROSITE" id="PS00903">
    <property type="entry name" value="CYT_DCMP_DEAMINASES_1"/>
    <property type="match status" value="1"/>
</dbReference>
<dbReference type="InterPro" id="IPR016193">
    <property type="entry name" value="Cytidine_deaminase-like"/>
</dbReference>
<evidence type="ECO:0000256" key="1">
    <source>
        <dbReference type="ARBA" id="ARBA00022723"/>
    </source>
</evidence>
<dbReference type="PROSITE" id="PS51747">
    <property type="entry name" value="CYT_DCMP_DEAMINASES_2"/>
    <property type="match status" value="1"/>
</dbReference>
<evidence type="ECO:0000313" key="5">
    <source>
        <dbReference type="Proteomes" id="UP000062963"/>
    </source>
</evidence>
<dbReference type="GO" id="GO:0008270">
    <property type="term" value="F:zinc ion binding"/>
    <property type="evidence" value="ECO:0007669"/>
    <property type="project" value="InterPro"/>
</dbReference>
<organism evidence="4 5">
    <name type="scientific">Spiroplasma kunkelii CR2-3x</name>
    <dbReference type="NCBI Taxonomy" id="273035"/>
    <lineage>
        <taxon>Bacteria</taxon>
        <taxon>Bacillati</taxon>
        <taxon>Mycoplasmatota</taxon>
        <taxon>Mollicutes</taxon>
        <taxon>Entomoplasmatales</taxon>
        <taxon>Spiroplasmataceae</taxon>
        <taxon>Spiroplasma</taxon>
    </lineage>
</organism>
<keyword evidence="2" id="KW-0862">Zinc</keyword>
<proteinExistence type="predicted"/>
<evidence type="ECO:0000313" key="4">
    <source>
        <dbReference type="EMBL" id="ALA96932.1"/>
    </source>
</evidence>
<dbReference type="GO" id="GO:0002100">
    <property type="term" value="P:tRNA wobble adenosine to inosine editing"/>
    <property type="evidence" value="ECO:0007669"/>
    <property type="project" value="InterPro"/>
</dbReference>
<protein>
    <submittedName>
        <fullName evidence="4">tRNA-specific adenosine deaminase</fullName>
    </submittedName>
</protein>
<feature type="domain" description="CMP/dCMP-type deaminase" evidence="3">
    <location>
        <begin position="14"/>
        <end position="124"/>
    </location>
</feature>
<dbReference type="Pfam" id="PF14437">
    <property type="entry name" value="MafB19-deam"/>
    <property type="match status" value="1"/>
</dbReference>
<dbReference type="Proteomes" id="UP000062963">
    <property type="component" value="Chromosome"/>
</dbReference>